<dbReference type="AlphaFoldDB" id="A0A7H8XSZ4"/>
<keyword evidence="1" id="KW-0732">Signal</keyword>
<gene>
    <name evidence="2" type="ORF">HXZ27_24060</name>
</gene>
<dbReference type="KEGG" id="mcab:HXZ27_24060"/>
<proteinExistence type="predicted"/>
<reference evidence="2 3" key="1">
    <citation type="submission" date="2020-07" db="EMBL/GenBank/DDBJ databases">
        <title>A bifunctional nitrone conjugated secondary metabolite targeting the ribosome.</title>
        <authorList>
            <person name="Limbrick E.M."/>
            <person name="Graf M."/>
            <person name="Derewacz D.K."/>
            <person name="Nguyen F."/>
            <person name="Spraggins J.M."/>
            <person name="Wieland M."/>
            <person name="Ynigez-Gutierrez A.E."/>
            <person name="Reisman B.J."/>
            <person name="Zinshteyn B."/>
            <person name="McCulloch K."/>
            <person name="Iverson T.M."/>
            <person name="Green R."/>
            <person name="Wilson D.N."/>
            <person name="Bachmann B.O."/>
        </authorList>
    </citation>
    <scope>NUCLEOTIDE SEQUENCE [LARGE SCALE GENOMIC DNA]</scope>
    <source>
        <strain evidence="3">aurantiaca</strain>
    </source>
</reference>
<evidence type="ECO:0000313" key="2">
    <source>
        <dbReference type="EMBL" id="QLD26911.1"/>
    </source>
</evidence>
<feature type="signal peptide" evidence="1">
    <location>
        <begin position="1"/>
        <end position="32"/>
    </location>
</feature>
<name>A0A7H8XSZ4_9ACTN</name>
<dbReference type="EMBL" id="CP058322">
    <property type="protein sequence ID" value="QLD26911.1"/>
    <property type="molecule type" value="Genomic_DNA"/>
</dbReference>
<evidence type="ECO:0000256" key="1">
    <source>
        <dbReference type="SAM" id="SignalP"/>
    </source>
</evidence>
<dbReference type="RefSeq" id="WP_178066028.1">
    <property type="nucleotide sequence ID" value="NZ_JBICTT010000008.1"/>
</dbReference>
<protein>
    <submittedName>
        <fullName evidence="2">Uncharacterized protein</fullName>
    </submittedName>
</protein>
<sequence length="103" mass="10904">MLNPKRGPVRVATAAFAGLLTGALALAAPALAVDPTKCTKGYNNANTAWGTCTGRGEWRVVTWCYYAGSTNSGWYGWSDGGTHTAYSSCKSPSHVTDIFIEAR</sequence>
<dbReference type="Proteomes" id="UP000509335">
    <property type="component" value="Chromosome"/>
</dbReference>
<organism evidence="2 3">
    <name type="scientific">Micromonospora carbonacea</name>
    <dbReference type="NCBI Taxonomy" id="47853"/>
    <lineage>
        <taxon>Bacteria</taxon>
        <taxon>Bacillati</taxon>
        <taxon>Actinomycetota</taxon>
        <taxon>Actinomycetes</taxon>
        <taxon>Micromonosporales</taxon>
        <taxon>Micromonosporaceae</taxon>
        <taxon>Micromonospora</taxon>
    </lineage>
</organism>
<feature type="chain" id="PRO_5038853236" evidence="1">
    <location>
        <begin position="33"/>
        <end position="103"/>
    </location>
</feature>
<accession>A0A7H8XSZ4</accession>
<dbReference type="GeneID" id="301313755"/>
<evidence type="ECO:0000313" key="3">
    <source>
        <dbReference type="Proteomes" id="UP000509335"/>
    </source>
</evidence>